<feature type="transmembrane region" description="Helical" evidence="2">
    <location>
        <begin position="370"/>
        <end position="394"/>
    </location>
</feature>
<dbReference type="EMBL" id="MN741035">
    <property type="protein sequence ID" value="QHU23585.1"/>
    <property type="molecule type" value="Genomic_DNA"/>
</dbReference>
<organism evidence="3">
    <name type="scientific">viral metagenome</name>
    <dbReference type="NCBI Taxonomy" id="1070528"/>
    <lineage>
        <taxon>unclassified sequences</taxon>
        <taxon>metagenomes</taxon>
        <taxon>organismal metagenomes</taxon>
    </lineage>
</organism>
<feature type="compositionally biased region" description="Acidic residues" evidence="1">
    <location>
        <begin position="415"/>
        <end position="441"/>
    </location>
</feature>
<evidence type="ECO:0000256" key="2">
    <source>
        <dbReference type="SAM" id="Phobius"/>
    </source>
</evidence>
<evidence type="ECO:0000256" key="1">
    <source>
        <dbReference type="SAM" id="MobiDB-lite"/>
    </source>
</evidence>
<feature type="transmembrane region" description="Helical" evidence="2">
    <location>
        <begin position="328"/>
        <end position="358"/>
    </location>
</feature>
<accession>A0A6C0L014</accession>
<evidence type="ECO:0000313" key="3">
    <source>
        <dbReference type="EMBL" id="QHU23585.1"/>
    </source>
</evidence>
<reference evidence="3" key="1">
    <citation type="journal article" date="2020" name="Nature">
        <title>Giant virus diversity and host interactions through global metagenomics.</title>
        <authorList>
            <person name="Schulz F."/>
            <person name="Roux S."/>
            <person name="Paez-Espino D."/>
            <person name="Jungbluth S."/>
            <person name="Walsh D.A."/>
            <person name="Denef V.J."/>
            <person name="McMahon K.D."/>
            <person name="Konstantinidis K.T."/>
            <person name="Eloe-Fadrosh E.A."/>
            <person name="Kyrpides N.C."/>
            <person name="Woyke T."/>
        </authorList>
    </citation>
    <scope>NUCLEOTIDE SEQUENCE</scope>
    <source>
        <strain evidence="3">GVMAG-S-ERX555907-94</strain>
    </source>
</reference>
<protein>
    <submittedName>
        <fullName evidence="3">Uncharacterized protein</fullName>
    </submittedName>
</protein>
<sequence length="441" mass="49281">MVFKEGTWQYKFIEFFVGVTLGYKAIEKKEDGTIFTGGDETIAESIFADPPSSEIQQALNIMRSEALTRRTKIRCKAIINRHTSMSTQTINSQQEIKVKCGTRPFYDYEYELRDVKYDFMGNKIEGSGCPQWGCCYDVLQTGEVNLVSINNTLLDQTTEIYNETTQEIKNQLNATFDMNIAEDDTAWYNSGFMSAAYFIPVVGQAAILTSALGNALATEEEVETVRQIARATNESQDMTKTKVENIIEKAIQQTVNTKDSIEVEYISPKLCINACGDPPTAGTIDQSLVIDALSENITKTILEEIERTIVNQSTSTETTASSVNMPMLYMFAFGTLVCLVVLFVICYAIVLILWTYMNKGEPPPSMINKVLALGLTVWCWCCCPIAMLCCLWRYSGIKGLLCIIPGHEPDRGTAEDEEGEDEGEDEDEDEGEDEDEDEATE</sequence>
<keyword evidence="2" id="KW-0472">Membrane</keyword>
<proteinExistence type="predicted"/>
<keyword evidence="2" id="KW-1133">Transmembrane helix</keyword>
<dbReference type="AlphaFoldDB" id="A0A6C0L014"/>
<feature type="region of interest" description="Disordered" evidence="1">
    <location>
        <begin position="409"/>
        <end position="441"/>
    </location>
</feature>
<name>A0A6C0L014_9ZZZZ</name>
<keyword evidence="2" id="KW-0812">Transmembrane</keyword>